<comment type="caution">
    <text evidence="3">The sequence shown here is derived from an EMBL/GenBank/DDBJ whole genome shotgun (WGS) entry which is preliminary data.</text>
</comment>
<feature type="compositionally biased region" description="Low complexity" evidence="1">
    <location>
        <begin position="104"/>
        <end position="114"/>
    </location>
</feature>
<dbReference type="CDD" id="cd00085">
    <property type="entry name" value="HNHc"/>
    <property type="match status" value="1"/>
</dbReference>
<evidence type="ECO:0000259" key="2">
    <source>
        <dbReference type="SMART" id="SM00507"/>
    </source>
</evidence>
<dbReference type="EMBL" id="SLWM01000005">
    <property type="protein sequence ID" value="TCO24220.1"/>
    <property type="molecule type" value="Genomic_DNA"/>
</dbReference>
<dbReference type="SMART" id="SM00507">
    <property type="entry name" value="HNHc"/>
    <property type="match status" value="1"/>
</dbReference>
<dbReference type="InterPro" id="IPR003615">
    <property type="entry name" value="HNH_nuc"/>
</dbReference>
<sequence length="583" mass="60965">MEILGERPVWSMSDSEQLATLDALDAEVSRLQTYRLQVLAGYDASGHAASLGAGDTARLLAFRHRLDPGVIKRDLALAKALQKYPAVADALPPVHPDPVHDADTGGADAGGADADGSDADANPNEPDSDPGADAGAGVGVVLSPAQAAAIVAELEAVPKTVAVENLAVAEEQLVALARHFGPSELRKAARRARDLLDADGPAPEEDKAYAREELRVRTADRGVKFSGYLANENAELFQALILEGSKPRKTVTGELDPRSPDKRRADALTDILNVTSNAITTATPPDPADPADTAGSAAQTGAAASSAAAAGHGPKAHITITIDLKDLTDAGAHAVGTLVHGEGLSAGAIRRLACEAQLIPIVLGANSEPLDVGTAQRFVNRAMRRALNARDKGCVVCKAPPIFCDAHHLISWIDHGPTALTNLVLLCRRHHIDTHHGHWNITLQNGRVTVARPTWAEPTPTRHRYRRPLHSPASAASGTRTPGGSHGGGNGGLGVVASHARDRANDSAHTTTATTAARFDPWGATDPPDPASGKHPHPPDDPTPGHRDHHHADNPPPVATDDRDRRNTESPIRAITEDAAAPG</sequence>
<feature type="region of interest" description="Disordered" evidence="1">
    <location>
        <begin position="89"/>
        <end position="137"/>
    </location>
</feature>
<reference evidence="3 4" key="1">
    <citation type="journal article" date="2015" name="Stand. Genomic Sci.">
        <title>Genomic Encyclopedia of Bacterial and Archaeal Type Strains, Phase III: the genomes of soil and plant-associated and newly described type strains.</title>
        <authorList>
            <person name="Whitman W.B."/>
            <person name="Woyke T."/>
            <person name="Klenk H.P."/>
            <person name="Zhou Y."/>
            <person name="Lilburn T.G."/>
            <person name="Beck B.J."/>
            <person name="De Vos P."/>
            <person name="Vandamme P."/>
            <person name="Eisen J.A."/>
            <person name="Garrity G."/>
            <person name="Hugenholtz P."/>
            <person name="Kyrpides N.C."/>
        </authorList>
    </citation>
    <scope>NUCLEOTIDE SEQUENCE [LARGE SCALE GENOMIC DNA]</scope>
    <source>
        <strain evidence="3 4">VKM Ac-2538</strain>
    </source>
</reference>
<protein>
    <submittedName>
        <fullName evidence="3">Uncharacterized protein DUF222</fullName>
    </submittedName>
</protein>
<dbReference type="Gene3D" id="1.10.30.50">
    <property type="match status" value="1"/>
</dbReference>
<evidence type="ECO:0000256" key="1">
    <source>
        <dbReference type="SAM" id="MobiDB-lite"/>
    </source>
</evidence>
<feature type="region of interest" description="Disordered" evidence="1">
    <location>
        <begin position="457"/>
        <end position="583"/>
    </location>
</feature>
<feature type="compositionally biased region" description="Basic and acidic residues" evidence="1">
    <location>
        <begin position="537"/>
        <end position="553"/>
    </location>
</feature>
<evidence type="ECO:0000313" key="3">
    <source>
        <dbReference type="EMBL" id="TCO24220.1"/>
    </source>
</evidence>
<gene>
    <name evidence="3" type="ORF">EV644_105253</name>
</gene>
<proteinExistence type="predicted"/>
<dbReference type="Proteomes" id="UP000295818">
    <property type="component" value="Unassembled WGS sequence"/>
</dbReference>
<keyword evidence="4" id="KW-1185">Reference proteome</keyword>
<feature type="compositionally biased region" description="Gly residues" evidence="1">
    <location>
        <begin position="484"/>
        <end position="494"/>
    </location>
</feature>
<dbReference type="InterPro" id="IPR003870">
    <property type="entry name" value="DUF222"/>
</dbReference>
<evidence type="ECO:0000313" key="4">
    <source>
        <dbReference type="Proteomes" id="UP000295818"/>
    </source>
</evidence>
<accession>A0ABY2BM07</accession>
<dbReference type="Pfam" id="PF02720">
    <property type="entry name" value="DUF222"/>
    <property type="match status" value="1"/>
</dbReference>
<feature type="compositionally biased region" description="Low complexity" evidence="1">
    <location>
        <begin position="290"/>
        <end position="300"/>
    </location>
</feature>
<dbReference type="RefSeq" id="WP_132189166.1">
    <property type="nucleotide sequence ID" value="NZ_SLWM01000005.1"/>
</dbReference>
<name>A0ABY2BM07_9ACTN</name>
<feature type="domain" description="HNH nuclease" evidence="2">
    <location>
        <begin position="382"/>
        <end position="432"/>
    </location>
</feature>
<feature type="region of interest" description="Disordered" evidence="1">
    <location>
        <begin position="278"/>
        <end position="300"/>
    </location>
</feature>
<organism evidence="3 4">
    <name type="scientific">Kribbella orskensis</name>
    <dbReference type="NCBI Taxonomy" id="2512216"/>
    <lineage>
        <taxon>Bacteria</taxon>
        <taxon>Bacillati</taxon>
        <taxon>Actinomycetota</taxon>
        <taxon>Actinomycetes</taxon>
        <taxon>Propionibacteriales</taxon>
        <taxon>Kribbellaceae</taxon>
        <taxon>Kribbella</taxon>
    </lineage>
</organism>